<comment type="caution">
    <text evidence="6">The sequence shown here is derived from an EMBL/GenBank/DDBJ whole genome shotgun (WGS) entry which is preliminary data.</text>
</comment>
<evidence type="ECO:0000256" key="3">
    <source>
        <dbReference type="ARBA" id="ARBA00022679"/>
    </source>
</evidence>
<evidence type="ECO:0000256" key="4">
    <source>
        <dbReference type="RuleBase" id="RU003694"/>
    </source>
</evidence>
<dbReference type="EMBL" id="BMYX01000005">
    <property type="protein sequence ID" value="GGY11322.1"/>
    <property type="molecule type" value="Genomic_DNA"/>
</dbReference>
<gene>
    <name evidence="6" type="ORF">GCM10011289_12810</name>
</gene>
<dbReference type="GO" id="GO:0004315">
    <property type="term" value="F:3-oxoacyl-[acyl-carrier-protein] synthase activity"/>
    <property type="evidence" value="ECO:0007669"/>
    <property type="project" value="InterPro"/>
</dbReference>
<organism evidence="6 7">
    <name type="scientific">Paludibacterium paludis</name>
    <dbReference type="NCBI Taxonomy" id="1225769"/>
    <lineage>
        <taxon>Bacteria</taxon>
        <taxon>Pseudomonadati</taxon>
        <taxon>Pseudomonadota</taxon>
        <taxon>Betaproteobacteria</taxon>
        <taxon>Neisseriales</taxon>
        <taxon>Chromobacteriaceae</taxon>
        <taxon>Paludibacterium</taxon>
    </lineage>
</organism>
<evidence type="ECO:0000313" key="6">
    <source>
        <dbReference type="EMBL" id="GGY11322.1"/>
    </source>
</evidence>
<dbReference type="PANTHER" id="PTHR11712">
    <property type="entry name" value="POLYKETIDE SYNTHASE-RELATED"/>
    <property type="match status" value="1"/>
</dbReference>
<dbReference type="CDD" id="cd00834">
    <property type="entry name" value="KAS_I_II"/>
    <property type="match status" value="1"/>
</dbReference>
<evidence type="ECO:0000259" key="5">
    <source>
        <dbReference type="PROSITE" id="PS52004"/>
    </source>
</evidence>
<protein>
    <submittedName>
        <fullName evidence="6">Polyketide beta-ketoacyl synthase 1</fullName>
    </submittedName>
</protein>
<dbReference type="GO" id="GO:0006633">
    <property type="term" value="P:fatty acid biosynthetic process"/>
    <property type="evidence" value="ECO:0007669"/>
    <property type="project" value="InterPro"/>
</dbReference>
<dbReference type="AlphaFoldDB" id="A0A918P0G2"/>
<sequence>MAGRPGIRKITAFPTDGLTAKIAGIVEGFTPGDWRIPKALADRTDRYVHFAMAASAMAVEHARLDAGTLAGERTGVCIATAIAGTPYMERVFLASTERATGPVDSHAVPADLYLNAGFNGATSAVAGHYGAAGPVMSLATGCTAGLDALGYALDCIRAGDADIMLAGASEAPLTPLAMAAFDVIGALTNSRNDCPERASRPFDKTRDGFVLGEGSGVLVLESYEHARARGARILAELSGFGSTCNAYHMTDLPPDGEALCRAAALAVEDAGISPEAIDHVNAHGSSTPQNDANESFALVKLMGDHAKTIPVCSLKSMNGHALSAANAIEAVACVLSLMHQEVPPTINYEEPDPDCFLDYVPNIGRKASMDHVLKTASGFSGIHSAVVFRRYRDEESQS</sequence>
<dbReference type="InterPro" id="IPR018201">
    <property type="entry name" value="Ketoacyl_synth_AS"/>
</dbReference>
<dbReference type="GO" id="GO:0005829">
    <property type="term" value="C:cytosol"/>
    <property type="evidence" value="ECO:0007669"/>
    <property type="project" value="TreeGrafter"/>
</dbReference>
<dbReference type="PROSITE" id="PS52004">
    <property type="entry name" value="KS3_2"/>
    <property type="match status" value="1"/>
</dbReference>
<dbReference type="Proteomes" id="UP000645257">
    <property type="component" value="Unassembled WGS sequence"/>
</dbReference>
<proteinExistence type="inferred from homology"/>
<dbReference type="PANTHER" id="PTHR11712:SF336">
    <property type="entry name" value="3-OXOACYL-[ACYL-CARRIER-PROTEIN] SYNTHASE, MITOCHONDRIAL"/>
    <property type="match status" value="1"/>
</dbReference>
<dbReference type="InterPro" id="IPR020841">
    <property type="entry name" value="PKS_Beta-ketoAc_synthase_dom"/>
</dbReference>
<comment type="pathway">
    <text evidence="1">Lipid metabolism; fatty acid biosynthesis.</text>
</comment>
<dbReference type="InterPro" id="IPR016039">
    <property type="entry name" value="Thiolase-like"/>
</dbReference>
<dbReference type="InterPro" id="IPR014030">
    <property type="entry name" value="Ketoacyl_synth_N"/>
</dbReference>
<dbReference type="PROSITE" id="PS00606">
    <property type="entry name" value="KS3_1"/>
    <property type="match status" value="1"/>
</dbReference>
<keyword evidence="3 4" id="KW-0808">Transferase</keyword>
<reference evidence="6" key="1">
    <citation type="journal article" date="2014" name="Int. J. Syst. Evol. Microbiol.">
        <title>Complete genome sequence of Corynebacterium casei LMG S-19264T (=DSM 44701T), isolated from a smear-ripened cheese.</title>
        <authorList>
            <consortium name="US DOE Joint Genome Institute (JGI-PGF)"/>
            <person name="Walter F."/>
            <person name="Albersmeier A."/>
            <person name="Kalinowski J."/>
            <person name="Ruckert C."/>
        </authorList>
    </citation>
    <scope>NUCLEOTIDE SEQUENCE</scope>
    <source>
        <strain evidence="6">KCTC 32182</strain>
    </source>
</reference>
<name>A0A918P0G2_9NEIS</name>
<dbReference type="SMART" id="SM00825">
    <property type="entry name" value="PKS_KS"/>
    <property type="match status" value="1"/>
</dbReference>
<comment type="similarity">
    <text evidence="2 4">Belongs to the thiolase-like superfamily. Beta-ketoacyl-ACP synthases family.</text>
</comment>
<accession>A0A918P0G2</accession>
<feature type="domain" description="Ketosynthase family 3 (KS3)" evidence="5">
    <location>
        <begin position="1"/>
        <end position="390"/>
    </location>
</feature>
<keyword evidence="7" id="KW-1185">Reference proteome</keyword>
<dbReference type="Pfam" id="PF00109">
    <property type="entry name" value="ketoacyl-synt"/>
    <property type="match status" value="1"/>
</dbReference>
<dbReference type="InterPro" id="IPR000794">
    <property type="entry name" value="Beta-ketoacyl_synthase"/>
</dbReference>
<dbReference type="SUPFAM" id="SSF53901">
    <property type="entry name" value="Thiolase-like"/>
    <property type="match status" value="2"/>
</dbReference>
<dbReference type="Pfam" id="PF02801">
    <property type="entry name" value="Ketoacyl-synt_C"/>
    <property type="match status" value="1"/>
</dbReference>
<dbReference type="Gene3D" id="3.40.47.10">
    <property type="match status" value="1"/>
</dbReference>
<dbReference type="InterPro" id="IPR014031">
    <property type="entry name" value="Ketoacyl_synth_C"/>
</dbReference>
<reference evidence="6" key="2">
    <citation type="submission" date="2020-09" db="EMBL/GenBank/DDBJ databases">
        <authorList>
            <person name="Sun Q."/>
            <person name="Kim S."/>
        </authorList>
    </citation>
    <scope>NUCLEOTIDE SEQUENCE</scope>
    <source>
        <strain evidence="6">KCTC 32182</strain>
    </source>
</reference>
<evidence type="ECO:0000313" key="7">
    <source>
        <dbReference type="Proteomes" id="UP000645257"/>
    </source>
</evidence>
<evidence type="ECO:0000256" key="2">
    <source>
        <dbReference type="ARBA" id="ARBA00008467"/>
    </source>
</evidence>
<evidence type="ECO:0000256" key="1">
    <source>
        <dbReference type="ARBA" id="ARBA00005194"/>
    </source>
</evidence>
<dbReference type="NCBIfam" id="NF005589">
    <property type="entry name" value="PRK07314.1"/>
    <property type="match status" value="1"/>
</dbReference>